<dbReference type="AlphaFoldDB" id="A0A316GAN6"/>
<evidence type="ECO:0000313" key="9">
    <source>
        <dbReference type="Proteomes" id="UP000245697"/>
    </source>
</evidence>
<sequence>MSCPKGRVVRFRLLGPVEAAEEERVVALGALKQRHLLAALLFDGGHPVTFETLIDRLWGDEPPADARGALYGYVARLRRVVKDSTGVTLVRWSGGYTLQVPAGSVDLFRFRQLLEAARTAGPDERLAVLEEALGLWRGDALAGLPGEWAQRTRESLDQHRLGALADWALTAIARGRHAEAADRLAVALARDPLCEPLIAAMMRALHASGRTVEALELFARSRNRIIDDLGTEPGPLLREAHTGVLRAPVAAVREARPFLLPPDLPDYTGFDRPVAATVDVLRTPGASPVVVVSGPGGAGKTAFAVHVAHAVRDHYPDGLLFLNVGGADPLEPAEALSRLLRMLGVTDADAQGNSDLRERETRYRAELAGRRVLVVVDDAVGARQIHPFRPGDTGSALLVTSRNRLVTVPATSRVELGMMTAAEARALVTRVIGADRAEADPHQTERLIGLCARLPLAVRVAAARLAARPHWSVRQLADRLDDERRRLDELAVDDLEVRAGLAVGHRGLSPPAQLAFQALGCLDPPVLTAVTVAALLDIGLDEADDLVEEITDARLLDVVGSDGPFTRYRMHDLVRIYAGELARAGPLRETVTGAVAALLRLVEHLAQQLPVATPRLYHPELPEPSAHWAATIGRIDLPRWFDAEEPALIAAVERAASLDLVAAACGLADALVFASFAARNNFDGWERTHTAAGAAARRAGDRLAEAAMECGIGQLRYAQDRFPESRAHFSRAAELFEAAGHDRGQAVALNGLGTVGRELGEHAIALPQINRALAMLDRLGDDAGVAHAHYSLGFAHRELGDDEIALEHLASALTRYRRLGHRRGELIAIRGMGLVHRARGELGPAEEFCSAAHTIATGIGDTHLAAYTAQALAKVWIRQGDPDRGLEPLRVALAATTVRRDGHGTALVTRTLGELHLAAGRLPEAAESLESAAQQWRDIGMELSRARTLRDLGAVRCAAGDHEAAHPLWAAAGDVFQNLGVRENDELTAWRARFGCICPSSQLRSTRSTLPPASAARSASDQRRAASSPNSRG</sequence>
<keyword evidence="3 5" id="KW-0238">DNA-binding</keyword>
<dbReference type="InterPro" id="IPR011990">
    <property type="entry name" value="TPR-like_helical_dom_sf"/>
</dbReference>
<feature type="region of interest" description="Disordered" evidence="6">
    <location>
        <begin position="1003"/>
        <end position="1033"/>
    </location>
</feature>
<accession>A0A316GAN6</accession>
<dbReference type="Gene3D" id="1.10.10.10">
    <property type="entry name" value="Winged helix-like DNA-binding domain superfamily/Winged helix DNA-binding domain"/>
    <property type="match status" value="1"/>
</dbReference>
<dbReference type="InterPro" id="IPR005158">
    <property type="entry name" value="BTAD"/>
</dbReference>
<evidence type="ECO:0000256" key="5">
    <source>
        <dbReference type="PROSITE-ProRule" id="PRU01091"/>
    </source>
</evidence>
<dbReference type="InterPro" id="IPR001867">
    <property type="entry name" value="OmpR/PhoB-type_DNA-bd"/>
</dbReference>
<gene>
    <name evidence="8" type="ORF">BC793_102600</name>
</gene>
<dbReference type="GO" id="GO:0003677">
    <property type="term" value="F:DNA binding"/>
    <property type="evidence" value="ECO:0007669"/>
    <property type="project" value="UniProtKB-UniRule"/>
</dbReference>
<keyword evidence="9" id="KW-1185">Reference proteome</keyword>
<feature type="domain" description="OmpR/PhoB-type" evidence="7">
    <location>
        <begin position="1"/>
        <end position="100"/>
    </location>
</feature>
<keyword evidence="4" id="KW-0804">Transcription</keyword>
<dbReference type="PANTHER" id="PTHR35807">
    <property type="entry name" value="TRANSCRIPTIONAL REGULATOR REDD-RELATED"/>
    <property type="match status" value="1"/>
</dbReference>
<dbReference type="GO" id="GO:0043531">
    <property type="term" value="F:ADP binding"/>
    <property type="evidence" value="ECO:0007669"/>
    <property type="project" value="InterPro"/>
</dbReference>
<evidence type="ECO:0000256" key="3">
    <source>
        <dbReference type="ARBA" id="ARBA00023125"/>
    </source>
</evidence>
<dbReference type="Gene3D" id="1.25.40.10">
    <property type="entry name" value="Tetratricopeptide repeat domain"/>
    <property type="match status" value="3"/>
</dbReference>
<feature type="compositionally biased region" description="Low complexity" evidence="6">
    <location>
        <begin position="1007"/>
        <end position="1033"/>
    </location>
</feature>
<dbReference type="InterPro" id="IPR027417">
    <property type="entry name" value="P-loop_NTPase"/>
</dbReference>
<dbReference type="PANTHER" id="PTHR35807:SF1">
    <property type="entry name" value="TRANSCRIPTIONAL REGULATOR REDD"/>
    <property type="match status" value="1"/>
</dbReference>
<dbReference type="SUPFAM" id="SSF52540">
    <property type="entry name" value="P-loop containing nucleoside triphosphate hydrolases"/>
    <property type="match status" value="1"/>
</dbReference>
<dbReference type="InterPro" id="IPR036388">
    <property type="entry name" value="WH-like_DNA-bd_sf"/>
</dbReference>
<evidence type="ECO:0000256" key="2">
    <source>
        <dbReference type="ARBA" id="ARBA00023015"/>
    </source>
</evidence>
<dbReference type="SUPFAM" id="SSF48452">
    <property type="entry name" value="TPR-like"/>
    <property type="match status" value="3"/>
</dbReference>
<comment type="similarity">
    <text evidence="1">Belongs to the AfsR/DnrI/RedD regulatory family.</text>
</comment>
<reference evidence="8 9" key="1">
    <citation type="submission" date="2018-05" db="EMBL/GenBank/DDBJ databases">
        <title>Genomic Encyclopedia of Archaeal and Bacterial Type Strains, Phase II (KMG-II): from individual species to whole genera.</title>
        <authorList>
            <person name="Goeker M."/>
        </authorList>
    </citation>
    <scope>NUCLEOTIDE SEQUENCE [LARGE SCALE GENOMIC DNA]</scope>
    <source>
        <strain evidence="8 9">DSM 45184</strain>
    </source>
</reference>
<dbReference type="Proteomes" id="UP000245697">
    <property type="component" value="Unassembled WGS sequence"/>
</dbReference>
<dbReference type="Gene3D" id="3.40.50.300">
    <property type="entry name" value="P-loop containing nucleotide triphosphate hydrolases"/>
    <property type="match status" value="1"/>
</dbReference>
<dbReference type="GO" id="GO:0006355">
    <property type="term" value="P:regulation of DNA-templated transcription"/>
    <property type="evidence" value="ECO:0007669"/>
    <property type="project" value="InterPro"/>
</dbReference>
<evidence type="ECO:0000259" key="7">
    <source>
        <dbReference type="PROSITE" id="PS51755"/>
    </source>
</evidence>
<keyword evidence="2" id="KW-0805">Transcription regulation</keyword>
<evidence type="ECO:0000256" key="1">
    <source>
        <dbReference type="ARBA" id="ARBA00005820"/>
    </source>
</evidence>
<feature type="DNA-binding region" description="OmpR/PhoB-type" evidence="5">
    <location>
        <begin position="1"/>
        <end position="100"/>
    </location>
</feature>
<evidence type="ECO:0000256" key="4">
    <source>
        <dbReference type="ARBA" id="ARBA00023163"/>
    </source>
</evidence>
<evidence type="ECO:0000313" key="8">
    <source>
        <dbReference type="EMBL" id="PWK51567.1"/>
    </source>
</evidence>
<dbReference type="EMBL" id="QGGR01000002">
    <property type="protein sequence ID" value="PWK51567.1"/>
    <property type="molecule type" value="Genomic_DNA"/>
</dbReference>
<comment type="caution">
    <text evidence="8">The sequence shown here is derived from an EMBL/GenBank/DDBJ whole genome shotgun (WGS) entry which is preliminary data.</text>
</comment>
<dbReference type="Pfam" id="PF03704">
    <property type="entry name" value="BTAD"/>
    <property type="match status" value="1"/>
</dbReference>
<dbReference type="InterPro" id="IPR002182">
    <property type="entry name" value="NB-ARC"/>
</dbReference>
<dbReference type="Pfam" id="PF13424">
    <property type="entry name" value="TPR_12"/>
    <property type="match status" value="2"/>
</dbReference>
<dbReference type="InterPro" id="IPR019734">
    <property type="entry name" value="TPR_rpt"/>
</dbReference>
<dbReference type="SMART" id="SM00028">
    <property type="entry name" value="TPR"/>
    <property type="match status" value="5"/>
</dbReference>
<dbReference type="InterPro" id="IPR016032">
    <property type="entry name" value="Sig_transdc_resp-reg_C-effctor"/>
</dbReference>
<name>A0A316GAN6_9ACTN</name>
<dbReference type="GO" id="GO:0000160">
    <property type="term" value="P:phosphorelay signal transduction system"/>
    <property type="evidence" value="ECO:0007669"/>
    <property type="project" value="InterPro"/>
</dbReference>
<organism evidence="8 9">
    <name type="scientific">Actinoplanes xinjiangensis</name>
    <dbReference type="NCBI Taxonomy" id="512350"/>
    <lineage>
        <taxon>Bacteria</taxon>
        <taxon>Bacillati</taxon>
        <taxon>Actinomycetota</taxon>
        <taxon>Actinomycetes</taxon>
        <taxon>Micromonosporales</taxon>
        <taxon>Micromonosporaceae</taxon>
        <taxon>Actinoplanes</taxon>
    </lineage>
</organism>
<protein>
    <submittedName>
        <fullName evidence="8">DNA-binding SARP family transcriptional activator</fullName>
    </submittedName>
</protein>
<dbReference type="CDD" id="cd15831">
    <property type="entry name" value="BTAD"/>
    <property type="match status" value="1"/>
</dbReference>
<proteinExistence type="inferred from homology"/>
<dbReference type="InterPro" id="IPR051677">
    <property type="entry name" value="AfsR-DnrI-RedD_regulator"/>
</dbReference>
<evidence type="ECO:0000256" key="6">
    <source>
        <dbReference type="SAM" id="MobiDB-lite"/>
    </source>
</evidence>
<dbReference type="PRINTS" id="PR00364">
    <property type="entry name" value="DISEASERSIST"/>
</dbReference>
<dbReference type="SMART" id="SM00862">
    <property type="entry name" value="Trans_reg_C"/>
    <property type="match status" value="1"/>
</dbReference>
<dbReference type="SUPFAM" id="SSF46894">
    <property type="entry name" value="C-terminal effector domain of the bipartite response regulators"/>
    <property type="match status" value="1"/>
</dbReference>
<dbReference type="PROSITE" id="PS51755">
    <property type="entry name" value="OMPR_PHOB"/>
    <property type="match status" value="1"/>
</dbReference>
<dbReference type="SMART" id="SM01043">
    <property type="entry name" value="BTAD"/>
    <property type="match status" value="1"/>
</dbReference>
<dbReference type="Pfam" id="PF00931">
    <property type="entry name" value="NB-ARC"/>
    <property type="match status" value="1"/>
</dbReference>